<sequence length="322" mass="37463">MDSLLHRFSTIIKGSIEGVDRLVFKGTLKQIAFALGMQSFLKSQGVLNKEYKDWVTKKSIAIIETAEKYSQKNCGTGITYIPSINTRKEELAHNLQKETNVKFGLIGVWSCVESCTTYRSTFDAVAGYPSLRIEKSRCKHLYFYYDHVEYGFMSIRLQTWAPYSIQIAINGREWLHRFVDKEKCRYIVDGNKFLHIDDYELAQKLLNSQLDTNWEQMLSGFANEVFPGMTEILGDNMKYYWTLWQSEMAKDYIFDDTRSLAPLMENLLRHSIITGTYDRVLKYMGHPVRKDGQPHPLANPELMPKVSTWHDGTRIKNFSRKE</sequence>
<name>A0A0L6JJR9_9FIRM</name>
<dbReference type="eggNOG" id="COG0012">
    <property type="taxonomic scope" value="Bacteria"/>
</dbReference>
<evidence type="ECO:0000313" key="2">
    <source>
        <dbReference type="Proteomes" id="UP000036923"/>
    </source>
</evidence>
<reference evidence="2" key="1">
    <citation type="submission" date="2015-07" db="EMBL/GenBank/DDBJ databases">
        <title>Near-Complete Genome Sequence of the Cellulolytic Bacterium Bacteroides (Pseudobacteroides) cellulosolvens ATCC 35603.</title>
        <authorList>
            <person name="Dassa B."/>
            <person name="Utturkar S.M."/>
            <person name="Klingeman D.M."/>
            <person name="Hurt R.A."/>
            <person name="Keller M."/>
            <person name="Xu J."/>
            <person name="Reddy Y.H.K."/>
            <person name="Borovok I."/>
            <person name="Grinberg I.R."/>
            <person name="Lamed R."/>
            <person name="Zhivin O."/>
            <person name="Bayer E.A."/>
            <person name="Brown S.D."/>
        </authorList>
    </citation>
    <scope>NUCLEOTIDE SEQUENCE [LARGE SCALE GENOMIC DNA]</scope>
    <source>
        <strain evidence="2">DSM 2933</strain>
    </source>
</reference>
<dbReference type="RefSeq" id="WP_050753210.1">
    <property type="nucleotide sequence ID" value="NZ_LGTC01000001.1"/>
</dbReference>
<protein>
    <submittedName>
        <fullName evidence="1">Uncharacterized protein</fullName>
    </submittedName>
</protein>
<accession>A0A0L6JJR9</accession>
<comment type="caution">
    <text evidence="1">The sequence shown here is derived from an EMBL/GenBank/DDBJ whole genome shotgun (WGS) entry which is preliminary data.</text>
</comment>
<dbReference type="EMBL" id="LGTC01000001">
    <property type="protein sequence ID" value="KNY26126.1"/>
    <property type="molecule type" value="Genomic_DNA"/>
</dbReference>
<proteinExistence type="predicted"/>
<gene>
    <name evidence="1" type="ORF">Bccel_1388</name>
</gene>
<organism evidence="1 2">
    <name type="scientific">Pseudobacteroides cellulosolvens ATCC 35603 = DSM 2933</name>
    <dbReference type="NCBI Taxonomy" id="398512"/>
    <lineage>
        <taxon>Bacteria</taxon>
        <taxon>Bacillati</taxon>
        <taxon>Bacillota</taxon>
        <taxon>Clostridia</taxon>
        <taxon>Eubacteriales</taxon>
        <taxon>Oscillospiraceae</taxon>
        <taxon>Pseudobacteroides</taxon>
    </lineage>
</organism>
<dbReference type="AlphaFoldDB" id="A0A0L6JJR9"/>
<evidence type="ECO:0000313" key="1">
    <source>
        <dbReference type="EMBL" id="KNY26126.1"/>
    </source>
</evidence>
<dbReference type="Proteomes" id="UP000036923">
    <property type="component" value="Unassembled WGS sequence"/>
</dbReference>
<keyword evidence="2" id="KW-1185">Reference proteome</keyword>